<name>A0A834UBT2_VESPE</name>
<accession>A0A834UBT2</accession>
<keyword evidence="1" id="KW-1133">Transmembrane helix</keyword>
<organism evidence="2 3">
    <name type="scientific">Vespula pensylvanica</name>
    <name type="common">Western yellow jacket</name>
    <name type="synonym">Wasp</name>
    <dbReference type="NCBI Taxonomy" id="30213"/>
    <lineage>
        <taxon>Eukaryota</taxon>
        <taxon>Metazoa</taxon>
        <taxon>Ecdysozoa</taxon>
        <taxon>Arthropoda</taxon>
        <taxon>Hexapoda</taxon>
        <taxon>Insecta</taxon>
        <taxon>Pterygota</taxon>
        <taxon>Neoptera</taxon>
        <taxon>Endopterygota</taxon>
        <taxon>Hymenoptera</taxon>
        <taxon>Apocrita</taxon>
        <taxon>Aculeata</taxon>
        <taxon>Vespoidea</taxon>
        <taxon>Vespidae</taxon>
        <taxon>Vespinae</taxon>
        <taxon>Vespula</taxon>
    </lineage>
</organism>
<evidence type="ECO:0000256" key="1">
    <source>
        <dbReference type="SAM" id="Phobius"/>
    </source>
</evidence>
<evidence type="ECO:0000313" key="2">
    <source>
        <dbReference type="EMBL" id="KAF7429252.1"/>
    </source>
</evidence>
<dbReference type="Proteomes" id="UP000600918">
    <property type="component" value="Unassembled WGS sequence"/>
</dbReference>
<keyword evidence="1" id="KW-0472">Membrane</keyword>
<sequence length="176" mass="19928">MQFNLNFTIALKYTLNYPLQNDILPNIYEISAPFQVIAVVLILAGTIFALIGHCYSDHRTLIACGLFLLGDTLSRRVRSQQCNPQSSSRIYAMLSLVLVHVEMARDPRGPVVDSSKYTCYFPYLENPSVRVSLNNGEILTARTMDIRRVRSPLILGEYKAIAASIEYQKNQPKQQE</sequence>
<gene>
    <name evidence="2" type="ORF">H0235_005650</name>
</gene>
<protein>
    <submittedName>
        <fullName evidence="2">Uncharacterized protein</fullName>
    </submittedName>
</protein>
<evidence type="ECO:0000313" key="3">
    <source>
        <dbReference type="Proteomes" id="UP000600918"/>
    </source>
</evidence>
<keyword evidence="3" id="KW-1185">Reference proteome</keyword>
<dbReference type="AlphaFoldDB" id="A0A834UBT2"/>
<dbReference type="EMBL" id="JACSDY010000004">
    <property type="protein sequence ID" value="KAF7429252.1"/>
    <property type="molecule type" value="Genomic_DNA"/>
</dbReference>
<reference evidence="2" key="1">
    <citation type="journal article" date="2020" name="G3 (Bethesda)">
        <title>High-Quality Assemblies for Three Invasive Social Wasps from the &lt;i&gt;Vespula&lt;/i&gt; Genus.</title>
        <authorList>
            <person name="Harrop T.W.R."/>
            <person name="Guhlin J."/>
            <person name="McLaughlin G.M."/>
            <person name="Permina E."/>
            <person name="Stockwell P."/>
            <person name="Gilligan J."/>
            <person name="Le Lec M.F."/>
            <person name="Gruber M.A.M."/>
            <person name="Quinn O."/>
            <person name="Lovegrove M."/>
            <person name="Duncan E.J."/>
            <person name="Remnant E.J."/>
            <person name="Van Eeckhoven J."/>
            <person name="Graham B."/>
            <person name="Knapp R.A."/>
            <person name="Langford K.W."/>
            <person name="Kronenberg Z."/>
            <person name="Press M.O."/>
            <person name="Eacker S.M."/>
            <person name="Wilson-Rankin E.E."/>
            <person name="Purcell J."/>
            <person name="Lester P.J."/>
            <person name="Dearden P.K."/>
        </authorList>
    </citation>
    <scope>NUCLEOTIDE SEQUENCE</scope>
    <source>
        <strain evidence="2">Volc-1</strain>
    </source>
</reference>
<keyword evidence="1" id="KW-0812">Transmembrane</keyword>
<comment type="caution">
    <text evidence="2">The sequence shown here is derived from an EMBL/GenBank/DDBJ whole genome shotgun (WGS) entry which is preliminary data.</text>
</comment>
<proteinExistence type="predicted"/>
<feature type="transmembrane region" description="Helical" evidence="1">
    <location>
        <begin position="32"/>
        <end position="51"/>
    </location>
</feature>